<comment type="caution">
    <text evidence="9">The sequence shown here is derived from an EMBL/GenBank/DDBJ whole genome shotgun (WGS) entry which is preliminary data.</text>
</comment>
<keyword evidence="5 7" id="KW-0472">Membrane</keyword>
<accession>A0A0M2F200</accession>
<dbReference type="Proteomes" id="UP000029435">
    <property type="component" value="Unassembled WGS sequence"/>
</dbReference>
<feature type="domain" description="ABC3 transporter permease C-terminal" evidence="8">
    <location>
        <begin position="362"/>
        <end position="470"/>
    </location>
</feature>
<dbReference type="InterPro" id="IPR003838">
    <property type="entry name" value="ABC3_permease_C"/>
</dbReference>
<evidence type="ECO:0000256" key="6">
    <source>
        <dbReference type="SAM" id="MobiDB-lite"/>
    </source>
</evidence>
<organism evidence="9 10">
    <name type="scientific">Pectobacterium brasiliense</name>
    <dbReference type="NCBI Taxonomy" id="180957"/>
    <lineage>
        <taxon>Bacteria</taxon>
        <taxon>Pseudomonadati</taxon>
        <taxon>Pseudomonadota</taxon>
        <taxon>Gammaproteobacteria</taxon>
        <taxon>Enterobacterales</taxon>
        <taxon>Pectobacteriaceae</taxon>
        <taxon>Pectobacterium</taxon>
    </lineage>
</organism>
<comment type="subcellular location">
    <subcellularLocation>
        <location evidence="1">Cell membrane</location>
        <topology evidence="1">Multi-pass membrane protein</topology>
    </subcellularLocation>
</comment>
<evidence type="ECO:0000256" key="5">
    <source>
        <dbReference type="ARBA" id="ARBA00023136"/>
    </source>
</evidence>
<protein>
    <submittedName>
        <fullName evidence="9">ABC transporter substrate-binding protein</fullName>
    </submittedName>
</protein>
<dbReference type="EMBL" id="JQOD01000001">
    <property type="protein sequence ID" value="KGA35054.1"/>
    <property type="molecule type" value="Genomic_DNA"/>
</dbReference>
<feature type="compositionally biased region" description="Basic and acidic residues" evidence="6">
    <location>
        <begin position="208"/>
        <end position="275"/>
    </location>
</feature>
<evidence type="ECO:0000313" key="10">
    <source>
        <dbReference type="Proteomes" id="UP000029435"/>
    </source>
</evidence>
<feature type="region of interest" description="Disordered" evidence="6">
    <location>
        <begin position="205"/>
        <end position="275"/>
    </location>
</feature>
<evidence type="ECO:0000256" key="1">
    <source>
        <dbReference type="ARBA" id="ARBA00004651"/>
    </source>
</evidence>
<keyword evidence="2" id="KW-1003">Cell membrane</keyword>
<dbReference type="OrthoDB" id="9784014at2"/>
<reference evidence="9 10" key="1">
    <citation type="submission" date="2014-08" db="EMBL/GenBank/DDBJ databases">
        <title>Genome sequences of NCPPB Pectobacterium isolates.</title>
        <authorList>
            <person name="Glover R.H."/>
            <person name="Sapp M."/>
            <person name="Elphinstone J."/>
        </authorList>
    </citation>
    <scope>NUCLEOTIDE SEQUENCE [LARGE SCALE GENOMIC DNA]</scope>
    <source>
        <strain evidence="9 10">LMG 21372</strain>
    </source>
</reference>
<gene>
    <name evidence="9" type="ORF">KU74_00880</name>
</gene>
<dbReference type="Pfam" id="PF02687">
    <property type="entry name" value="FtsX"/>
    <property type="match status" value="1"/>
</dbReference>
<evidence type="ECO:0000256" key="7">
    <source>
        <dbReference type="SAM" id="Phobius"/>
    </source>
</evidence>
<evidence type="ECO:0000256" key="2">
    <source>
        <dbReference type="ARBA" id="ARBA00022475"/>
    </source>
</evidence>
<evidence type="ECO:0000256" key="3">
    <source>
        <dbReference type="ARBA" id="ARBA00022692"/>
    </source>
</evidence>
<evidence type="ECO:0000256" key="4">
    <source>
        <dbReference type="ARBA" id="ARBA00022989"/>
    </source>
</evidence>
<keyword evidence="3 7" id="KW-0812">Transmembrane</keyword>
<dbReference type="STRING" id="180957.B5S52_01590"/>
<proteinExistence type="predicted"/>
<feature type="transmembrane region" description="Helical" evidence="7">
    <location>
        <begin position="351"/>
        <end position="373"/>
    </location>
</feature>
<feature type="transmembrane region" description="Helical" evidence="7">
    <location>
        <begin position="446"/>
        <end position="468"/>
    </location>
</feature>
<evidence type="ECO:0000259" key="8">
    <source>
        <dbReference type="Pfam" id="PF02687"/>
    </source>
</evidence>
<dbReference type="RefSeq" id="WP_039311551.1">
    <property type="nucleotide sequence ID" value="NZ_JQOD01000001.1"/>
</dbReference>
<evidence type="ECO:0000313" key="9">
    <source>
        <dbReference type="EMBL" id="KGA35054.1"/>
    </source>
</evidence>
<feature type="transmembrane region" description="Helical" evidence="7">
    <location>
        <begin position="14"/>
        <end position="37"/>
    </location>
</feature>
<dbReference type="GO" id="GO:0005886">
    <property type="term" value="C:plasma membrane"/>
    <property type="evidence" value="ECO:0007669"/>
    <property type="project" value="UniProtKB-SubCell"/>
</dbReference>
<sequence>MIPWRLIWVDWRRLWPGVLVVVLLIAMATALSISVSLQERALRMGSAKAADRFDLVIGAPGSETQLVLSSVFLQPSALTLIPAQVLTDLEKNPLVAWAAPVAFGDFYQGMPIVGTTPPLVTDNGKRLPTTGRVFNDGFEAVVGAQTGLTVGSTFSPIHGQVGTEGAHAHDDVTYTVVGVLPADGSAWDKAILVPVNAVWRVHGIHPPHAADDEHHDDHDHNGHADHDHGAHEHEGEHDGHSHDHDETTRVEGEQHADEHHNEAHPAEGAESGDRHDAVAQPVTASHDDEHGEAEAHGHAHQAGLPAIVVKPKTIAGAYQLRSLYRNNTTLAVFPGEVLVKLYSMLGDIRELLTYISLGTQGLVGVAVAMVAVIHLRQRQKQIGALRAFGAPRYGIFTLIWSGLMSLVSVGVLLGVGLGYLAARAIAVVMSEKSGFVLPVTLEWEDIHFVLLLLLVAAVVLTIPAMLSYRQSPATALRGE</sequence>
<keyword evidence="4 7" id="KW-1133">Transmembrane helix</keyword>
<dbReference type="AlphaFoldDB" id="A0A0M2F200"/>
<dbReference type="PANTHER" id="PTHR43738">
    <property type="entry name" value="ABC TRANSPORTER, MEMBRANE PROTEIN"/>
    <property type="match status" value="1"/>
</dbReference>
<dbReference type="InterPro" id="IPR051125">
    <property type="entry name" value="ABC-4/HrtB_transporter"/>
</dbReference>
<feature type="transmembrane region" description="Helical" evidence="7">
    <location>
        <begin position="393"/>
        <end position="426"/>
    </location>
</feature>
<name>A0A0M2F200_9GAMM</name>
<dbReference type="PANTHER" id="PTHR43738:SF2">
    <property type="entry name" value="ABC TRANSPORTER PERMEASE"/>
    <property type="match status" value="1"/>
</dbReference>